<evidence type="ECO:0008006" key="4">
    <source>
        <dbReference type="Google" id="ProtNLM"/>
    </source>
</evidence>
<evidence type="ECO:0000256" key="1">
    <source>
        <dbReference type="SAM" id="MobiDB-lite"/>
    </source>
</evidence>
<accession>A0AAV7I0R5</accession>
<evidence type="ECO:0000313" key="2">
    <source>
        <dbReference type="EMBL" id="KAH0540145.1"/>
    </source>
</evidence>
<feature type="region of interest" description="Disordered" evidence="1">
    <location>
        <begin position="396"/>
        <end position="415"/>
    </location>
</feature>
<dbReference type="AlphaFoldDB" id="A0AAV7I0R5"/>
<dbReference type="GO" id="GO:0015074">
    <property type="term" value="P:DNA integration"/>
    <property type="evidence" value="ECO:0007669"/>
    <property type="project" value="InterPro"/>
</dbReference>
<dbReference type="Gene3D" id="1.10.443.10">
    <property type="entry name" value="Intergrase catalytic core"/>
    <property type="match status" value="1"/>
</dbReference>
<dbReference type="GO" id="GO:0003677">
    <property type="term" value="F:DNA binding"/>
    <property type="evidence" value="ECO:0007669"/>
    <property type="project" value="InterPro"/>
</dbReference>
<dbReference type="PANTHER" id="PTHR33480:SF1">
    <property type="entry name" value="TYR RECOMBINASE DOMAIN-CONTAINING PROTEIN"/>
    <property type="match status" value="1"/>
</dbReference>
<sequence>MTKLVFDPVLKKYLVVRNHTRISRKCLLLGDNSYHENLVDISNKLNKGLPKLRLARIGYSSGKAILNKNFKRDIQRDSSQNDIFKLHDDISDDSFNVEETIKIKNSVHEFSEISSVKKKINNKETYNFQKTFDDVFYEELHKELRNQSDIMRMESVISNTTTKNYCLIHDEEPMICQQFDAPKVREQYQQNSKDKVIIQPELQDNDTDMITKSYKKRSNEDIHHGYDKDEAAIHKKATVREIAEVNKVQLCQNMEGGSSGSLNQQLEDGNNRVVPIDYDRERQFEFEDALLPDNLNDIQTLYDSEKDILQYSSNYEISDQLNTILAYQLDGRTVDIMRDHDDMSDNDNDAGSSLSPVALRPRPIINNVSLSESDSNDFNSEKLDYTDDMTSTFVENSAEDRENSTLPINPSDDEVEIPTYESINGNQEENTKINGDLGILDLAISNGIGLTTQKGSCDNSKLTVQLSNVPRWKKGYSCPFCHKIIIGQLPRHIRTVHRDIEDVKKLNNTTKETDYFLVLGSAERKEILTIFRNHGSFTHNLNENFNKGQLIVSRRPRVEKAATDYITCSFCLATLTKSNARKHIFKCKKNMAQKYIETVIKAIGQVARINYLKNVCDAPAVALNLVTYIRQIAVILETEYVVQENEVLQKQVSNFLKVYNSEMSIAVNKIASESQAKMRRHKIIILPITEDIQKLIIHIKITKKNCFDILKERFDYHTWLAASKLVAAYLLVFNRRRVGDVQNMVISDMDRLQSIDEHADKEEYNTLDDDGKKIAANYNRIEIRGKLNKDVAVIASNDIVDEIKLLIRYRESANVPTDNDFVFGLPNGVNNRIRVLNLCAVLRELSVSCGAEKPELLRGTHLRKHVATKCVEFELSDNVLSDLTKHMGHSEKIHKDFYQRPIKSKTIVQVTKLLHAVHGPVTDEEIEKEDIFTNDQNEFVEYEDSINMTENKNNLDTLNETDPDFDSNLPSNSVEIPNETDILFDHNLPCTSSVHNSVVITDYAQILNQSTPKDRKSTITVSETCTSTKKPLSDEEKRVIFTEFKEYIITRTYPSLKEIDDIKAKYLCLNDRSRDTIKAWMSNQYKKKAKSFMRVCLLIGIISIKTHKVRS</sequence>
<name>A0AAV7I0R5_COTGL</name>
<protein>
    <recommendedName>
        <fullName evidence="4">C2H2-type domain-containing protein</fullName>
    </recommendedName>
</protein>
<proteinExistence type="predicted"/>
<keyword evidence="3" id="KW-1185">Reference proteome</keyword>
<evidence type="ECO:0000313" key="3">
    <source>
        <dbReference type="Proteomes" id="UP000826195"/>
    </source>
</evidence>
<organism evidence="2 3">
    <name type="scientific">Cotesia glomerata</name>
    <name type="common">Lepidopteran parasitic wasp</name>
    <name type="synonym">Apanteles glomeratus</name>
    <dbReference type="NCBI Taxonomy" id="32391"/>
    <lineage>
        <taxon>Eukaryota</taxon>
        <taxon>Metazoa</taxon>
        <taxon>Ecdysozoa</taxon>
        <taxon>Arthropoda</taxon>
        <taxon>Hexapoda</taxon>
        <taxon>Insecta</taxon>
        <taxon>Pterygota</taxon>
        <taxon>Neoptera</taxon>
        <taxon>Endopterygota</taxon>
        <taxon>Hymenoptera</taxon>
        <taxon>Apocrita</taxon>
        <taxon>Ichneumonoidea</taxon>
        <taxon>Braconidae</taxon>
        <taxon>Microgastrinae</taxon>
        <taxon>Cotesia</taxon>
    </lineage>
</organism>
<dbReference type="Proteomes" id="UP000826195">
    <property type="component" value="Unassembled WGS sequence"/>
</dbReference>
<dbReference type="PANTHER" id="PTHR33480">
    <property type="entry name" value="SET DOMAIN-CONTAINING PROTEIN-RELATED"/>
    <property type="match status" value="1"/>
</dbReference>
<dbReference type="InterPro" id="IPR013762">
    <property type="entry name" value="Integrase-like_cat_sf"/>
</dbReference>
<gene>
    <name evidence="2" type="ORF">KQX54_013307</name>
</gene>
<reference evidence="2 3" key="1">
    <citation type="journal article" date="2021" name="J. Hered.">
        <title>A chromosome-level genome assembly of the parasitoid wasp, Cotesia glomerata (Hymenoptera: Braconidae).</title>
        <authorList>
            <person name="Pinto B.J."/>
            <person name="Weis J.J."/>
            <person name="Gamble T."/>
            <person name="Ode P.J."/>
            <person name="Paul R."/>
            <person name="Zaspel J.M."/>
        </authorList>
    </citation>
    <scope>NUCLEOTIDE SEQUENCE [LARGE SCALE GENOMIC DNA]</scope>
    <source>
        <strain evidence="2">CgM1</strain>
    </source>
</reference>
<dbReference type="EMBL" id="JAHXZJ010002609">
    <property type="protein sequence ID" value="KAH0540145.1"/>
    <property type="molecule type" value="Genomic_DNA"/>
</dbReference>
<dbReference type="GO" id="GO:0006310">
    <property type="term" value="P:DNA recombination"/>
    <property type="evidence" value="ECO:0007669"/>
    <property type="project" value="InterPro"/>
</dbReference>
<comment type="caution">
    <text evidence="2">The sequence shown here is derived from an EMBL/GenBank/DDBJ whole genome shotgun (WGS) entry which is preliminary data.</text>
</comment>